<organism evidence="2 3">
    <name type="scientific">Pneumocystis jirovecii (strain RU7)</name>
    <name type="common">Human pneumocystis pneumonia agent</name>
    <dbReference type="NCBI Taxonomy" id="1408657"/>
    <lineage>
        <taxon>Eukaryota</taxon>
        <taxon>Fungi</taxon>
        <taxon>Dikarya</taxon>
        <taxon>Ascomycota</taxon>
        <taxon>Taphrinomycotina</taxon>
        <taxon>Pneumocystomycetes</taxon>
        <taxon>Pneumocystaceae</taxon>
        <taxon>Pneumocystis</taxon>
    </lineage>
</organism>
<accession>A0A0W4ZWM1</accession>
<feature type="region of interest" description="Disordered" evidence="1">
    <location>
        <begin position="1"/>
        <end position="57"/>
    </location>
</feature>
<evidence type="ECO:0000256" key="1">
    <source>
        <dbReference type="SAM" id="MobiDB-lite"/>
    </source>
</evidence>
<sequence>MTQKRPVEDGELPGTTGEDEGKRARTEEDDEEDKAGRERMPSAWNRQQLTGKCRAQD</sequence>
<dbReference type="GeneID" id="28938746"/>
<evidence type="ECO:0000313" key="2">
    <source>
        <dbReference type="EMBL" id="KTW32739.1"/>
    </source>
</evidence>
<dbReference type="RefSeq" id="XP_018231431.1">
    <property type="nucleotide sequence ID" value="XM_018372491.1"/>
</dbReference>
<name>A0A0W4ZWM1_PNEJ7</name>
<proteinExistence type="predicted"/>
<gene>
    <name evidence="2" type="ORF">T551_00224</name>
</gene>
<evidence type="ECO:0000313" key="3">
    <source>
        <dbReference type="Proteomes" id="UP000053447"/>
    </source>
</evidence>
<reference evidence="3" key="1">
    <citation type="journal article" date="2016" name="Nat. Commun.">
        <title>Genome analysis of three Pneumocystis species reveals adaptation mechanisms to life exclusively in mammalian hosts.</title>
        <authorList>
            <person name="Ma L."/>
            <person name="Chen Z."/>
            <person name="Huang D.W."/>
            <person name="Kutty G."/>
            <person name="Ishihara M."/>
            <person name="Wang H."/>
            <person name="Abouelleil A."/>
            <person name="Bishop L."/>
            <person name="Davey E."/>
            <person name="Deng R."/>
            <person name="Deng X."/>
            <person name="Fan L."/>
            <person name="Fantoni G."/>
            <person name="Fitzgerald M."/>
            <person name="Gogineni E."/>
            <person name="Goldberg J.M."/>
            <person name="Handley G."/>
            <person name="Hu X."/>
            <person name="Huber C."/>
            <person name="Jiao X."/>
            <person name="Jones K."/>
            <person name="Levin J.Z."/>
            <person name="Liu Y."/>
            <person name="Macdonald P."/>
            <person name="Melnikov A."/>
            <person name="Raley C."/>
            <person name="Sassi M."/>
            <person name="Sherman B.T."/>
            <person name="Song X."/>
            <person name="Sykes S."/>
            <person name="Tran B."/>
            <person name="Walsh L."/>
            <person name="Xia Y."/>
            <person name="Yang J."/>
            <person name="Young S."/>
            <person name="Zeng Q."/>
            <person name="Zheng X."/>
            <person name="Stephens R."/>
            <person name="Nusbaum C."/>
            <person name="Birren B.W."/>
            <person name="Azadi P."/>
            <person name="Lempicki R.A."/>
            <person name="Cuomo C.A."/>
            <person name="Kovacs J.A."/>
        </authorList>
    </citation>
    <scope>NUCLEOTIDE SEQUENCE [LARGE SCALE GENOMIC DNA]</scope>
    <source>
        <strain evidence="3">RU7</strain>
    </source>
</reference>
<dbReference type="VEuPathDB" id="FungiDB:T551_00224"/>
<dbReference type="EMBL" id="LFWA01000001">
    <property type="protein sequence ID" value="KTW32739.1"/>
    <property type="molecule type" value="Genomic_DNA"/>
</dbReference>
<comment type="caution">
    <text evidence="2">The sequence shown here is derived from an EMBL/GenBank/DDBJ whole genome shotgun (WGS) entry which is preliminary data.</text>
</comment>
<protein>
    <submittedName>
        <fullName evidence="2">Uncharacterized protein</fullName>
    </submittedName>
</protein>
<keyword evidence="3" id="KW-1185">Reference proteome</keyword>
<dbReference type="AlphaFoldDB" id="A0A0W4ZWM1"/>
<dbReference type="Proteomes" id="UP000053447">
    <property type="component" value="Unassembled WGS sequence"/>
</dbReference>